<evidence type="ECO:0000256" key="7">
    <source>
        <dbReference type="ARBA" id="ARBA00049406"/>
    </source>
</evidence>
<dbReference type="GO" id="GO:0006565">
    <property type="term" value="P:L-serine catabolic process"/>
    <property type="evidence" value="ECO:0007669"/>
    <property type="project" value="TreeGrafter"/>
</dbReference>
<comment type="catalytic activity">
    <reaction evidence="7">
        <text>L-serine = pyruvate + NH4(+)</text>
        <dbReference type="Rhea" id="RHEA:19169"/>
        <dbReference type="ChEBI" id="CHEBI:15361"/>
        <dbReference type="ChEBI" id="CHEBI:28938"/>
        <dbReference type="ChEBI" id="CHEBI:33384"/>
        <dbReference type="EC" id="4.3.1.17"/>
    </reaction>
</comment>
<evidence type="ECO:0000256" key="5">
    <source>
        <dbReference type="ARBA" id="ARBA00041766"/>
    </source>
</evidence>
<dbReference type="OrthoDB" id="4418812at2759"/>
<evidence type="ECO:0000259" key="8">
    <source>
        <dbReference type="Pfam" id="PF00291"/>
    </source>
</evidence>
<protein>
    <recommendedName>
        <fullName evidence="2">L-serine ammonia-lyase</fullName>
        <ecNumber evidence="2">4.3.1.17</ecNumber>
    </recommendedName>
    <alternativeName>
        <fullName evidence="5">L-serine deaminase</fullName>
    </alternativeName>
    <alternativeName>
        <fullName evidence="6">L-threonine dehydratase</fullName>
    </alternativeName>
</protein>
<dbReference type="PANTHER" id="PTHR48078">
    <property type="entry name" value="THREONINE DEHYDRATASE, MITOCHONDRIAL-RELATED"/>
    <property type="match status" value="1"/>
</dbReference>
<proteinExistence type="predicted"/>
<dbReference type="InterPro" id="IPR050147">
    <property type="entry name" value="Ser/Thr_Dehydratase"/>
</dbReference>
<evidence type="ECO:0000256" key="2">
    <source>
        <dbReference type="ARBA" id="ARBA00012093"/>
    </source>
</evidence>
<dbReference type="STRING" id="282301.A0A267GL04"/>
<dbReference type="PANTHER" id="PTHR48078:SF6">
    <property type="entry name" value="L-THREONINE DEHYDRATASE CATABOLIC TDCB"/>
    <property type="match status" value="1"/>
</dbReference>
<dbReference type="Proteomes" id="UP000215902">
    <property type="component" value="Unassembled WGS sequence"/>
</dbReference>
<reference evidence="9 10" key="1">
    <citation type="submission" date="2017-06" db="EMBL/GenBank/DDBJ databases">
        <title>A platform for efficient transgenesis in Macrostomum lignano, a flatworm model organism for stem cell research.</title>
        <authorList>
            <person name="Berezikov E."/>
        </authorList>
    </citation>
    <scope>NUCLEOTIDE SEQUENCE [LARGE SCALE GENOMIC DNA]</scope>
    <source>
        <strain evidence="9">DV1</strain>
        <tissue evidence="9">Whole organism</tissue>
    </source>
</reference>
<evidence type="ECO:0000313" key="9">
    <source>
        <dbReference type="EMBL" id="PAA86698.1"/>
    </source>
</evidence>
<accession>A0A267GL04</accession>
<dbReference type="AlphaFoldDB" id="A0A267GL04"/>
<feature type="domain" description="Tryptophan synthase beta chain-like PALP" evidence="8">
    <location>
        <begin position="37"/>
        <end position="357"/>
    </location>
</feature>
<sequence>QFAMLYPIANNFQLGFESSEADQIRLAAVGLSNFLAAPSPLIQCEELSSVIGQTVLLKLEHTLPSGSFKIRGAFNKISSVLKTADQDQKPQFVTSSAGNHVLACCHVWQQLGVSGSAVFVPTTVAPAKEAKLTRLHQAGLIRLSKVGRECLETELAGREFALRCPGSVYVPPYSDWEVIRGQGSAAFELFPDPTGTGWAGQLSANSDWLAAGHVTLLVPTGGGGLLAGVALCAKLGRSGLRTTVIGCQPEADQVLAKSVQAGRLLSYDEAGSRETVAQGTAGAVEDGSPTFEVCRQHVDRWCSVTEQEIARACLRLNKILAAEGQPRAEPAAALGVAAALKLAGSLPAGPVVAFVTGGNVGDAEMELVKKLADEEDL</sequence>
<keyword evidence="4" id="KW-0456">Lyase</keyword>
<evidence type="ECO:0000256" key="6">
    <source>
        <dbReference type="ARBA" id="ARBA00042605"/>
    </source>
</evidence>
<dbReference type="InterPro" id="IPR001926">
    <property type="entry name" value="TrpB-like_PALP"/>
</dbReference>
<dbReference type="GO" id="GO:0030170">
    <property type="term" value="F:pyridoxal phosphate binding"/>
    <property type="evidence" value="ECO:0007669"/>
    <property type="project" value="InterPro"/>
</dbReference>
<gene>
    <name evidence="9" type="ORF">BOX15_Mlig017383g1</name>
</gene>
<keyword evidence="10" id="KW-1185">Reference proteome</keyword>
<dbReference type="GO" id="GO:0006567">
    <property type="term" value="P:L-threonine catabolic process"/>
    <property type="evidence" value="ECO:0007669"/>
    <property type="project" value="TreeGrafter"/>
</dbReference>
<dbReference type="EMBL" id="NIVC01000268">
    <property type="protein sequence ID" value="PAA86698.1"/>
    <property type="molecule type" value="Genomic_DNA"/>
</dbReference>
<comment type="cofactor">
    <cofactor evidence="1">
        <name>pyridoxal 5'-phosphate</name>
        <dbReference type="ChEBI" id="CHEBI:597326"/>
    </cofactor>
</comment>
<evidence type="ECO:0000256" key="1">
    <source>
        <dbReference type="ARBA" id="ARBA00001933"/>
    </source>
</evidence>
<name>A0A267GL04_9PLAT</name>
<dbReference type="SUPFAM" id="SSF53686">
    <property type="entry name" value="Tryptophan synthase beta subunit-like PLP-dependent enzymes"/>
    <property type="match status" value="1"/>
</dbReference>
<dbReference type="GO" id="GO:0009097">
    <property type="term" value="P:isoleucine biosynthetic process"/>
    <property type="evidence" value="ECO:0007669"/>
    <property type="project" value="TreeGrafter"/>
</dbReference>
<keyword evidence="3" id="KW-0663">Pyridoxal phosphate</keyword>
<evidence type="ECO:0000256" key="4">
    <source>
        <dbReference type="ARBA" id="ARBA00023239"/>
    </source>
</evidence>
<dbReference type="Gene3D" id="3.40.50.1100">
    <property type="match status" value="2"/>
</dbReference>
<organism evidence="9 10">
    <name type="scientific">Macrostomum lignano</name>
    <dbReference type="NCBI Taxonomy" id="282301"/>
    <lineage>
        <taxon>Eukaryota</taxon>
        <taxon>Metazoa</taxon>
        <taxon>Spiralia</taxon>
        <taxon>Lophotrochozoa</taxon>
        <taxon>Platyhelminthes</taxon>
        <taxon>Rhabditophora</taxon>
        <taxon>Macrostomorpha</taxon>
        <taxon>Macrostomida</taxon>
        <taxon>Macrostomidae</taxon>
        <taxon>Macrostomum</taxon>
    </lineage>
</organism>
<dbReference type="InterPro" id="IPR000634">
    <property type="entry name" value="Ser/Thr_deHydtase_PyrdxlP-BS"/>
</dbReference>
<dbReference type="GO" id="GO:0003941">
    <property type="term" value="F:L-serine ammonia-lyase activity"/>
    <property type="evidence" value="ECO:0007669"/>
    <property type="project" value="UniProtKB-EC"/>
</dbReference>
<dbReference type="GO" id="GO:0004794">
    <property type="term" value="F:threonine deaminase activity"/>
    <property type="evidence" value="ECO:0007669"/>
    <property type="project" value="TreeGrafter"/>
</dbReference>
<comment type="caution">
    <text evidence="9">The sequence shown here is derived from an EMBL/GenBank/DDBJ whole genome shotgun (WGS) entry which is preliminary data.</text>
</comment>
<dbReference type="PROSITE" id="PS00165">
    <property type="entry name" value="DEHYDRATASE_SER_THR"/>
    <property type="match status" value="1"/>
</dbReference>
<evidence type="ECO:0000313" key="10">
    <source>
        <dbReference type="Proteomes" id="UP000215902"/>
    </source>
</evidence>
<dbReference type="InterPro" id="IPR036052">
    <property type="entry name" value="TrpB-like_PALP_sf"/>
</dbReference>
<evidence type="ECO:0000256" key="3">
    <source>
        <dbReference type="ARBA" id="ARBA00022898"/>
    </source>
</evidence>
<dbReference type="Pfam" id="PF00291">
    <property type="entry name" value="PALP"/>
    <property type="match status" value="1"/>
</dbReference>
<dbReference type="EC" id="4.3.1.17" evidence="2"/>
<feature type="non-terminal residue" evidence="9">
    <location>
        <position position="1"/>
    </location>
</feature>